<evidence type="ECO:0000256" key="4">
    <source>
        <dbReference type="ARBA" id="ARBA00023163"/>
    </source>
</evidence>
<evidence type="ECO:0000259" key="5">
    <source>
        <dbReference type="PROSITE" id="PS50931"/>
    </source>
</evidence>
<dbReference type="CDD" id="cd08414">
    <property type="entry name" value="PBP2_LTTR_aromatics_like"/>
    <property type="match status" value="1"/>
</dbReference>
<gene>
    <name evidence="6" type="ORF">Rmf_43640</name>
</gene>
<dbReference type="Proteomes" id="UP000831327">
    <property type="component" value="Chromosome"/>
</dbReference>
<dbReference type="PANTHER" id="PTHR30346:SF0">
    <property type="entry name" value="HCA OPERON TRANSCRIPTIONAL ACTIVATOR HCAR"/>
    <property type="match status" value="1"/>
</dbReference>
<evidence type="ECO:0000256" key="3">
    <source>
        <dbReference type="ARBA" id="ARBA00023125"/>
    </source>
</evidence>
<feature type="domain" description="HTH lysR-type" evidence="5">
    <location>
        <begin position="1"/>
        <end position="23"/>
    </location>
</feature>
<comment type="similarity">
    <text evidence="1">Belongs to the LysR transcriptional regulatory family.</text>
</comment>
<dbReference type="EMBL" id="AP025637">
    <property type="protein sequence ID" value="BDG74435.1"/>
    <property type="molecule type" value="Genomic_DNA"/>
</dbReference>
<dbReference type="PROSITE" id="PS50931">
    <property type="entry name" value="HTH_LYSR"/>
    <property type="match status" value="1"/>
</dbReference>
<keyword evidence="2" id="KW-0805">Transcription regulation</keyword>
<name>A0ABM7Y8R9_9PROT</name>
<reference evidence="6 7" key="1">
    <citation type="journal article" date="2016" name="Microbes Environ.">
        <title>Phylogenetically diverse aerobic anoxygenic phototrophic bacteria isolated from epilithic biofilms in Tama river, Japan.</title>
        <authorList>
            <person name="Hirose S."/>
            <person name="Matsuura K."/>
            <person name="Haruta S."/>
        </authorList>
    </citation>
    <scope>NUCLEOTIDE SEQUENCE [LARGE SCALE GENOMIC DNA]</scope>
    <source>
        <strain evidence="6 7">S08</strain>
    </source>
</reference>
<protein>
    <submittedName>
        <fullName evidence="6">LysR family transcriptional regulator</fullName>
    </submittedName>
</protein>
<evidence type="ECO:0000256" key="1">
    <source>
        <dbReference type="ARBA" id="ARBA00009437"/>
    </source>
</evidence>
<dbReference type="InterPro" id="IPR005119">
    <property type="entry name" value="LysR_subst-bd"/>
</dbReference>
<dbReference type="InterPro" id="IPR000847">
    <property type="entry name" value="LysR_HTH_N"/>
</dbReference>
<dbReference type="InterPro" id="IPR036388">
    <property type="entry name" value="WH-like_DNA-bd_sf"/>
</dbReference>
<dbReference type="Gene3D" id="1.10.10.10">
    <property type="entry name" value="Winged helix-like DNA-binding domain superfamily/Winged helix DNA-binding domain"/>
    <property type="match status" value="1"/>
</dbReference>
<dbReference type="PANTHER" id="PTHR30346">
    <property type="entry name" value="TRANSCRIPTIONAL DUAL REGULATOR HCAR-RELATED"/>
    <property type="match status" value="1"/>
</dbReference>
<accession>A0ABM7Y8R9</accession>
<dbReference type="Pfam" id="PF03466">
    <property type="entry name" value="LysR_substrate"/>
    <property type="match status" value="1"/>
</dbReference>
<keyword evidence="7" id="KW-1185">Reference proteome</keyword>
<dbReference type="Gene3D" id="3.40.190.10">
    <property type="entry name" value="Periplasmic binding protein-like II"/>
    <property type="match status" value="2"/>
</dbReference>
<sequence>MRALEDDLGVSLFERRSSGVTTTETGERFLDAARLILAAIDDAAASARSEGAGAIGHLVVASYFSFSHGQLRDSLLTFLGQNPRMSFSMVEGGREHLLRAVRRGRADIAVVLTAREELGLDSLPSWREPALVALPDGHRLADRELVVWSELVTETFITTASGSGPEVRAMIQGLLPIGHAARFTTHEVGREAMFNLVGAKLGVAIVGESATGAAYPGVVFRPVGDETGPTMVEAAAYWDPKRDNPALRRFLAQLRANQGSRGG</sequence>
<dbReference type="InterPro" id="IPR036390">
    <property type="entry name" value="WH_DNA-bd_sf"/>
</dbReference>
<proteinExistence type="inferred from homology"/>
<dbReference type="SUPFAM" id="SSF53850">
    <property type="entry name" value="Periplasmic binding protein-like II"/>
    <property type="match status" value="1"/>
</dbReference>
<organism evidence="6 7">
    <name type="scientific">Roseomonas fluvialis</name>
    <dbReference type="NCBI Taxonomy" id="1750527"/>
    <lineage>
        <taxon>Bacteria</taxon>
        <taxon>Pseudomonadati</taxon>
        <taxon>Pseudomonadota</taxon>
        <taxon>Alphaproteobacteria</taxon>
        <taxon>Acetobacterales</taxon>
        <taxon>Roseomonadaceae</taxon>
        <taxon>Roseomonas</taxon>
    </lineage>
</organism>
<keyword evidence="4" id="KW-0804">Transcription</keyword>
<evidence type="ECO:0000313" key="7">
    <source>
        <dbReference type="Proteomes" id="UP000831327"/>
    </source>
</evidence>
<evidence type="ECO:0000313" key="6">
    <source>
        <dbReference type="EMBL" id="BDG74435.1"/>
    </source>
</evidence>
<keyword evidence="3" id="KW-0238">DNA-binding</keyword>
<evidence type="ECO:0000256" key="2">
    <source>
        <dbReference type="ARBA" id="ARBA00023015"/>
    </source>
</evidence>
<dbReference type="SUPFAM" id="SSF46785">
    <property type="entry name" value="Winged helix' DNA-binding domain"/>
    <property type="match status" value="1"/>
</dbReference>